<accession>X1LWL3</accession>
<name>X1LWL3_9ZZZZ</name>
<evidence type="ECO:0000313" key="1">
    <source>
        <dbReference type="EMBL" id="GAH98493.1"/>
    </source>
</evidence>
<dbReference type="EMBL" id="BARU01047340">
    <property type="protein sequence ID" value="GAH98493.1"/>
    <property type="molecule type" value="Genomic_DNA"/>
</dbReference>
<proteinExistence type="predicted"/>
<dbReference type="AlphaFoldDB" id="X1LWL3"/>
<gene>
    <name evidence="1" type="ORF">S03H2_70977</name>
</gene>
<comment type="caution">
    <text evidence="1">The sequence shown here is derived from an EMBL/GenBank/DDBJ whole genome shotgun (WGS) entry which is preliminary data.</text>
</comment>
<reference evidence="1" key="1">
    <citation type="journal article" date="2014" name="Front. Microbiol.">
        <title>High frequency of phylogenetically diverse reductive dehalogenase-homologous genes in deep subseafloor sedimentary metagenomes.</title>
        <authorList>
            <person name="Kawai M."/>
            <person name="Futagami T."/>
            <person name="Toyoda A."/>
            <person name="Takaki Y."/>
            <person name="Nishi S."/>
            <person name="Hori S."/>
            <person name="Arai W."/>
            <person name="Tsubouchi T."/>
            <person name="Morono Y."/>
            <person name="Uchiyama I."/>
            <person name="Ito T."/>
            <person name="Fujiyama A."/>
            <person name="Inagaki F."/>
            <person name="Takami H."/>
        </authorList>
    </citation>
    <scope>NUCLEOTIDE SEQUENCE</scope>
    <source>
        <strain evidence="1">Expedition CK06-06</strain>
    </source>
</reference>
<protein>
    <submittedName>
        <fullName evidence="1">Uncharacterized protein</fullName>
    </submittedName>
</protein>
<organism evidence="1">
    <name type="scientific">marine sediment metagenome</name>
    <dbReference type="NCBI Taxonomy" id="412755"/>
    <lineage>
        <taxon>unclassified sequences</taxon>
        <taxon>metagenomes</taxon>
        <taxon>ecological metagenomes</taxon>
    </lineage>
</organism>
<feature type="non-terminal residue" evidence="1">
    <location>
        <position position="42"/>
    </location>
</feature>
<sequence>MGIGGVIVILLIVAFALSFRKKNVIGTVTGMNRRCPECGRVI</sequence>